<dbReference type="PANTHER" id="PTHR30363:SF44">
    <property type="entry name" value="AGA OPERON TRANSCRIPTIONAL REPRESSOR-RELATED"/>
    <property type="match status" value="1"/>
</dbReference>
<dbReference type="SMART" id="SM00420">
    <property type="entry name" value="HTH_DEOR"/>
    <property type="match status" value="1"/>
</dbReference>
<dbReference type="Gene3D" id="1.10.10.10">
    <property type="entry name" value="Winged helix-like DNA-binding domain superfamily/Winged helix DNA-binding domain"/>
    <property type="match status" value="1"/>
</dbReference>
<dbReference type="PROSITE" id="PS00894">
    <property type="entry name" value="HTH_DEOR_1"/>
    <property type="match status" value="1"/>
</dbReference>
<dbReference type="InterPro" id="IPR014036">
    <property type="entry name" value="DeoR-like_C"/>
</dbReference>
<dbReference type="InterPro" id="IPR001034">
    <property type="entry name" value="DeoR_HTH"/>
</dbReference>
<dbReference type="SUPFAM" id="SSF100950">
    <property type="entry name" value="NagB/RpiA/CoA transferase-like"/>
    <property type="match status" value="1"/>
</dbReference>
<accession>A0A9D2PG98</accession>
<dbReference type="Proteomes" id="UP000823904">
    <property type="component" value="Unassembled WGS sequence"/>
</dbReference>
<sequence length="259" mass="29310">MLQEDRFLIIIEYLKEHNISTFAELAEAAGASVGTIRRDLAKLEEKGMLSVIRGGAAYHKDDLTKQVFDMRKIENRKSKHALVERLSEIIVDGQAIAINSGTTNMEVAGYLVENYHRLTVMTNNLHVLDILKQNEGFRLLVPGGILRNDEHAIYGKKCEEEIRFYNLDVALLAVNSVSTEKGITDFRPEEVGVIHAMMDASEKKVVMADHTKFDRVSYMNVCDLSEIDYIITDKGIRDEQVKRYEAEDVKIMVSGDKAE</sequence>
<dbReference type="CDD" id="cd00090">
    <property type="entry name" value="HTH_ARSR"/>
    <property type="match status" value="1"/>
</dbReference>
<dbReference type="PANTHER" id="PTHR30363">
    <property type="entry name" value="HTH-TYPE TRANSCRIPTIONAL REGULATOR SRLR-RELATED"/>
    <property type="match status" value="1"/>
</dbReference>
<dbReference type="InterPro" id="IPR036388">
    <property type="entry name" value="WH-like_DNA-bd_sf"/>
</dbReference>
<feature type="domain" description="HTH deoR-type" evidence="4">
    <location>
        <begin position="3"/>
        <end position="58"/>
    </location>
</feature>
<dbReference type="SMART" id="SM01134">
    <property type="entry name" value="DeoRC"/>
    <property type="match status" value="1"/>
</dbReference>
<proteinExistence type="predicted"/>
<keyword evidence="3" id="KW-0804">Transcription</keyword>
<dbReference type="InterPro" id="IPR036390">
    <property type="entry name" value="WH_DNA-bd_sf"/>
</dbReference>
<dbReference type="AlphaFoldDB" id="A0A9D2PG98"/>
<reference evidence="5" key="1">
    <citation type="journal article" date="2021" name="PeerJ">
        <title>Extensive microbial diversity within the chicken gut microbiome revealed by metagenomics and culture.</title>
        <authorList>
            <person name="Gilroy R."/>
            <person name="Ravi A."/>
            <person name="Getino M."/>
            <person name="Pursley I."/>
            <person name="Horton D.L."/>
            <person name="Alikhan N.F."/>
            <person name="Baker D."/>
            <person name="Gharbi K."/>
            <person name="Hall N."/>
            <person name="Watson M."/>
            <person name="Adriaenssens E.M."/>
            <person name="Foster-Nyarko E."/>
            <person name="Jarju S."/>
            <person name="Secka A."/>
            <person name="Antonio M."/>
            <person name="Oren A."/>
            <person name="Chaudhuri R.R."/>
            <person name="La Ragione R."/>
            <person name="Hildebrand F."/>
            <person name="Pallen M.J."/>
        </authorList>
    </citation>
    <scope>NUCLEOTIDE SEQUENCE</scope>
    <source>
        <strain evidence="5">ChiSjej3B21-8574</strain>
    </source>
</reference>
<keyword evidence="2 5" id="KW-0238">DNA-binding</keyword>
<dbReference type="InterPro" id="IPR037171">
    <property type="entry name" value="NagB/RpiA_transferase-like"/>
</dbReference>
<dbReference type="SUPFAM" id="SSF46785">
    <property type="entry name" value="Winged helix' DNA-binding domain"/>
    <property type="match status" value="1"/>
</dbReference>
<comment type="caution">
    <text evidence="5">The sequence shown here is derived from an EMBL/GenBank/DDBJ whole genome shotgun (WGS) entry which is preliminary data.</text>
</comment>
<name>A0A9D2PG98_9FIRM</name>
<dbReference type="InterPro" id="IPR018356">
    <property type="entry name" value="Tscrpt_reg_HTH_DeoR_CS"/>
</dbReference>
<dbReference type="GO" id="GO:0003677">
    <property type="term" value="F:DNA binding"/>
    <property type="evidence" value="ECO:0007669"/>
    <property type="project" value="UniProtKB-KW"/>
</dbReference>
<protein>
    <submittedName>
        <fullName evidence="5">DeoR/GlpR family DNA-binding transcription regulator</fullName>
    </submittedName>
</protein>
<evidence type="ECO:0000256" key="3">
    <source>
        <dbReference type="ARBA" id="ARBA00023163"/>
    </source>
</evidence>
<dbReference type="PRINTS" id="PR00037">
    <property type="entry name" value="HTHLACR"/>
</dbReference>
<evidence type="ECO:0000256" key="1">
    <source>
        <dbReference type="ARBA" id="ARBA00023015"/>
    </source>
</evidence>
<dbReference type="InterPro" id="IPR011991">
    <property type="entry name" value="ArsR-like_HTH"/>
</dbReference>
<dbReference type="GO" id="GO:0003700">
    <property type="term" value="F:DNA-binding transcription factor activity"/>
    <property type="evidence" value="ECO:0007669"/>
    <property type="project" value="InterPro"/>
</dbReference>
<evidence type="ECO:0000313" key="5">
    <source>
        <dbReference type="EMBL" id="HJC50132.1"/>
    </source>
</evidence>
<dbReference type="EMBL" id="DWWD01000023">
    <property type="protein sequence ID" value="HJC50132.1"/>
    <property type="molecule type" value="Genomic_DNA"/>
</dbReference>
<gene>
    <name evidence="5" type="ORF">H9754_06060</name>
</gene>
<organism evidence="5 6">
    <name type="scientific">Candidatus Anaerostipes avistercoris</name>
    <dbReference type="NCBI Taxonomy" id="2838462"/>
    <lineage>
        <taxon>Bacteria</taxon>
        <taxon>Bacillati</taxon>
        <taxon>Bacillota</taxon>
        <taxon>Clostridia</taxon>
        <taxon>Lachnospirales</taxon>
        <taxon>Lachnospiraceae</taxon>
        <taxon>Anaerostipes</taxon>
    </lineage>
</organism>
<reference evidence="5" key="2">
    <citation type="submission" date="2021-04" db="EMBL/GenBank/DDBJ databases">
        <authorList>
            <person name="Gilroy R."/>
        </authorList>
    </citation>
    <scope>NUCLEOTIDE SEQUENCE</scope>
    <source>
        <strain evidence="5">ChiSjej3B21-8574</strain>
    </source>
</reference>
<dbReference type="Pfam" id="PF08220">
    <property type="entry name" value="HTH_DeoR"/>
    <property type="match status" value="1"/>
</dbReference>
<evidence type="ECO:0000256" key="2">
    <source>
        <dbReference type="ARBA" id="ARBA00023125"/>
    </source>
</evidence>
<evidence type="ECO:0000259" key="4">
    <source>
        <dbReference type="PROSITE" id="PS51000"/>
    </source>
</evidence>
<keyword evidence="1" id="KW-0805">Transcription regulation</keyword>
<dbReference type="PROSITE" id="PS51000">
    <property type="entry name" value="HTH_DEOR_2"/>
    <property type="match status" value="1"/>
</dbReference>
<dbReference type="InterPro" id="IPR050313">
    <property type="entry name" value="Carb_Metab_HTH_regulators"/>
</dbReference>
<dbReference type="Pfam" id="PF00455">
    <property type="entry name" value="DeoRC"/>
    <property type="match status" value="1"/>
</dbReference>
<evidence type="ECO:0000313" key="6">
    <source>
        <dbReference type="Proteomes" id="UP000823904"/>
    </source>
</evidence>